<accession>A0A5C3LKT3</accession>
<feature type="compositionally biased region" description="Low complexity" evidence="1">
    <location>
        <begin position="212"/>
        <end position="222"/>
    </location>
</feature>
<dbReference type="Proteomes" id="UP000308652">
    <property type="component" value="Unassembled WGS sequence"/>
</dbReference>
<protein>
    <submittedName>
        <fullName evidence="2">Uncharacterized protein</fullName>
    </submittedName>
</protein>
<reference evidence="2 3" key="1">
    <citation type="journal article" date="2019" name="Nat. Ecol. Evol.">
        <title>Megaphylogeny resolves global patterns of mushroom evolution.</title>
        <authorList>
            <person name="Varga T."/>
            <person name="Krizsan K."/>
            <person name="Foldi C."/>
            <person name="Dima B."/>
            <person name="Sanchez-Garcia M."/>
            <person name="Sanchez-Ramirez S."/>
            <person name="Szollosi G.J."/>
            <person name="Szarkandi J.G."/>
            <person name="Papp V."/>
            <person name="Albert L."/>
            <person name="Andreopoulos W."/>
            <person name="Angelini C."/>
            <person name="Antonin V."/>
            <person name="Barry K.W."/>
            <person name="Bougher N.L."/>
            <person name="Buchanan P."/>
            <person name="Buyck B."/>
            <person name="Bense V."/>
            <person name="Catcheside P."/>
            <person name="Chovatia M."/>
            <person name="Cooper J."/>
            <person name="Damon W."/>
            <person name="Desjardin D."/>
            <person name="Finy P."/>
            <person name="Geml J."/>
            <person name="Haridas S."/>
            <person name="Hughes K."/>
            <person name="Justo A."/>
            <person name="Karasinski D."/>
            <person name="Kautmanova I."/>
            <person name="Kiss B."/>
            <person name="Kocsube S."/>
            <person name="Kotiranta H."/>
            <person name="LaButti K.M."/>
            <person name="Lechner B.E."/>
            <person name="Liimatainen K."/>
            <person name="Lipzen A."/>
            <person name="Lukacs Z."/>
            <person name="Mihaltcheva S."/>
            <person name="Morgado L.N."/>
            <person name="Niskanen T."/>
            <person name="Noordeloos M.E."/>
            <person name="Ohm R.A."/>
            <person name="Ortiz-Santana B."/>
            <person name="Ovrebo C."/>
            <person name="Racz N."/>
            <person name="Riley R."/>
            <person name="Savchenko A."/>
            <person name="Shiryaev A."/>
            <person name="Soop K."/>
            <person name="Spirin V."/>
            <person name="Szebenyi C."/>
            <person name="Tomsovsky M."/>
            <person name="Tulloss R.E."/>
            <person name="Uehling J."/>
            <person name="Grigoriev I.V."/>
            <person name="Vagvolgyi C."/>
            <person name="Papp T."/>
            <person name="Martin F.M."/>
            <person name="Miettinen O."/>
            <person name="Hibbett D.S."/>
            <person name="Nagy L.G."/>
        </authorList>
    </citation>
    <scope>NUCLEOTIDE SEQUENCE [LARGE SCALE GENOMIC DNA]</scope>
    <source>
        <strain evidence="2 3">CBS 166.37</strain>
    </source>
</reference>
<dbReference type="AlphaFoldDB" id="A0A5C3LKT3"/>
<organism evidence="2 3">
    <name type="scientific">Crucibulum laeve</name>
    <dbReference type="NCBI Taxonomy" id="68775"/>
    <lineage>
        <taxon>Eukaryota</taxon>
        <taxon>Fungi</taxon>
        <taxon>Dikarya</taxon>
        <taxon>Basidiomycota</taxon>
        <taxon>Agaricomycotina</taxon>
        <taxon>Agaricomycetes</taxon>
        <taxon>Agaricomycetidae</taxon>
        <taxon>Agaricales</taxon>
        <taxon>Agaricineae</taxon>
        <taxon>Nidulariaceae</taxon>
        <taxon>Crucibulum</taxon>
    </lineage>
</organism>
<feature type="region of interest" description="Disordered" evidence="1">
    <location>
        <begin position="115"/>
        <end position="159"/>
    </location>
</feature>
<keyword evidence="3" id="KW-1185">Reference proteome</keyword>
<feature type="region of interest" description="Disordered" evidence="1">
    <location>
        <begin position="19"/>
        <end position="53"/>
    </location>
</feature>
<evidence type="ECO:0000256" key="1">
    <source>
        <dbReference type="SAM" id="MobiDB-lite"/>
    </source>
</evidence>
<gene>
    <name evidence="2" type="ORF">BDQ12DRAFT_404409</name>
</gene>
<evidence type="ECO:0000313" key="2">
    <source>
        <dbReference type="EMBL" id="TFK33714.1"/>
    </source>
</evidence>
<name>A0A5C3LKT3_9AGAR</name>
<dbReference type="EMBL" id="ML213643">
    <property type="protein sequence ID" value="TFK33714.1"/>
    <property type="molecule type" value="Genomic_DNA"/>
</dbReference>
<evidence type="ECO:0000313" key="3">
    <source>
        <dbReference type="Proteomes" id="UP000308652"/>
    </source>
</evidence>
<feature type="compositionally biased region" description="Polar residues" evidence="1">
    <location>
        <begin position="28"/>
        <end position="40"/>
    </location>
</feature>
<proteinExistence type="predicted"/>
<feature type="region of interest" description="Disordered" evidence="1">
    <location>
        <begin position="196"/>
        <end position="246"/>
    </location>
</feature>
<sequence>MPAQNHQLQSHLPLALHAPQACLPNPNPQQVSSHTSMSPSQVQVVQHVHQKAGWNRQSLPEQQGALGQNRASRDGTVPLAFRTTVPTCDQTSKFSTPQNSPPLQQQFVTPLHRISPTVPQCASPPQSISQNSESRQPPNTLSVSQQPHASSRPSAPQKYQHFLPQATPQRPAVDSAIQQPHTPLLNHTKLPPYCPLVASTMPLPPTHKRQQRNTQQQRQCQRGPSVPQPLERPSRLIPPNSSHLPLVAQGTNIDSRSSEPSCQSNRVMNLAYMPHFPLSAVTTTNDDTIQSPKQTRQMLAVSNALDLSGQALQQAWSTMVNSTHGVFRSVHEEYSTEINGLRQKDAKMMQLMRNMESE</sequence>
<feature type="compositionally biased region" description="Polar residues" evidence="1">
    <location>
        <begin position="117"/>
        <end position="154"/>
    </location>
</feature>